<comment type="caution">
    <text evidence="1">The sequence shown here is derived from an EMBL/GenBank/DDBJ whole genome shotgun (WGS) entry which is preliminary data.</text>
</comment>
<dbReference type="EMBL" id="JABVEC010000034">
    <property type="protein sequence ID" value="MBC6469956.1"/>
    <property type="molecule type" value="Genomic_DNA"/>
</dbReference>
<protein>
    <recommendedName>
        <fullName evidence="3">DUF559 domain-containing protein</fullName>
    </recommendedName>
</protein>
<sequence length="308" mass="34312">MPAARDIPPALTKGPFRCEIAFGLGVTRRQLTGSRFRRIFHRVYVSVDLPDSVELRCRAALLAVPTGAVFCGVTAARLYRVPVPDTADDRVHLALPAGTSTIPQVRGIVTHRYGLTLGQMRKVHDLYVVRPERLFAELAVDLVRLDLIIAGDHLLGKGWIEPDDLRRSIEASTPRPGLRLARAVLPHLEPKTDSPMETRLRMILVDAGLPRPVANADVFDPGGVWIGRPDLSYPALKIALDYEGGHHRTDARQYRNDLTRDDQFAVNGWIHLKYDAATVFQVRHRIVADVREAIALRRQQDGTGSRAL</sequence>
<proteinExistence type="predicted"/>
<evidence type="ECO:0000313" key="2">
    <source>
        <dbReference type="Proteomes" id="UP000805614"/>
    </source>
</evidence>
<reference evidence="1 2" key="1">
    <citation type="submission" date="2020-06" db="EMBL/GenBank/DDBJ databases">
        <title>Actinomadura xiongansis sp. nov., isolated from soil of Baiyangdian.</title>
        <authorList>
            <person name="Zhang X."/>
        </authorList>
    </citation>
    <scope>NUCLEOTIDE SEQUENCE [LARGE SCALE GENOMIC DNA]</scope>
    <source>
        <strain evidence="1 2">HBUM206468</strain>
    </source>
</reference>
<gene>
    <name evidence="1" type="ORF">HKK74_31355</name>
</gene>
<dbReference type="RefSeq" id="WP_187247001.1">
    <property type="nucleotide sequence ID" value="NZ_BAAAOK010000017.1"/>
</dbReference>
<name>A0ABR7LYU9_9ACTN</name>
<evidence type="ECO:0008006" key="3">
    <source>
        <dbReference type="Google" id="ProtNLM"/>
    </source>
</evidence>
<organism evidence="1 2">
    <name type="scientific">Actinomadura alba</name>
    <dbReference type="NCBI Taxonomy" id="406431"/>
    <lineage>
        <taxon>Bacteria</taxon>
        <taxon>Bacillati</taxon>
        <taxon>Actinomycetota</taxon>
        <taxon>Actinomycetes</taxon>
        <taxon>Streptosporangiales</taxon>
        <taxon>Thermomonosporaceae</taxon>
        <taxon>Actinomadura</taxon>
    </lineage>
</organism>
<keyword evidence="2" id="KW-1185">Reference proteome</keyword>
<accession>A0ABR7LYU9</accession>
<dbReference type="Proteomes" id="UP000805614">
    <property type="component" value="Unassembled WGS sequence"/>
</dbReference>
<evidence type="ECO:0000313" key="1">
    <source>
        <dbReference type="EMBL" id="MBC6469956.1"/>
    </source>
</evidence>